<evidence type="ECO:0000313" key="3">
    <source>
        <dbReference type="EMBL" id="GHO88052.1"/>
    </source>
</evidence>
<dbReference type="Pfam" id="PF00929">
    <property type="entry name" value="RNase_T"/>
    <property type="match status" value="1"/>
</dbReference>
<evidence type="ECO:0000259" key="2">
    <source>
        <dbReference type="SMART" id="SM00479"/>
    </source>
</evidence>
<dbReference type="CDD" id="cd06127">
    <property type="entry name" value="DEDDh"/>
    <property type="match status" value="1"/>
</dbReference>
<reference evidence="3 4" key="1">
    <citation type="journal article" date="2021" name="Int. J. Syst. Evol. Microbiol.">
        <title>Reticulibacter mediterranei gen. nov., sp. nov., within the new family Reticulibacteraceae fam. nov., and Ktedonospora formicarum gen. nov., sp. nov., Ktedonobacter robiniae sp. nov., Dictyobacter formicarum sp. nov. and Dictyobacter arantiisoli sp. nov., belonging to the class Ktedonobacteria.</title>
        <authorList>
            <person name="Yabe S."/>
            <person name="Zheng Y."/>
            <person name="Wang C.M."/>
            <person name="Sakai Y."/>
            <person name="Abe K."/>
            <person name="Yokota A."/>
            <person name="Donadio S."/>
            <person name="Cavaletti L."/>
            <person name="Monciardini P."/>
        </authorList>
    </citation>
    <scope>NUCLEOTIDE SEQUENCE [LARGE SCALE GENOMIC DNA]</scope>
    <source>
        <strain evidence="3 4">SOSP1-9</strain>
    </source>
</reference>
<feature type="region of interest" description="Disordered" evidence="1">
    <location>
        <begin position="176"/>
        <end position="198"/>
    </location>
</feature>
<accession>A0ABQ3VP77</accession>
<feature type="domain" description="Exonuclease" evidence="2">
    <location>
        <begin position="2"/>
        <end position="170"/>
    </location>
</feature>
<gene>
    <name evidence="3" type="ORF">KSZ_60580</name>
</gene>
<sequence length="198" mass="22251">MLDSETTGLDSGDEVIELAIMSSSGAILFSSLIQPQDPNRPDLATHIHGITPAMLRDAPTFPQVWPTIKAILRRYRRVLVYNASFDRHLLSVTAQRYGYKLPSAIWDCLMEQYAQYHGAWSSYYQSYTWQKLSVACQRLGIPPQGSFHRATADALNALEVLRALARRHGSLDLHLAPIQSAPQQQDRSDLTDSSDHPF</sequence>
<comment type="caution">
    <text evidence="3">The sequence shown here is derived from an EMBL/GenBank/DDBJ whole genome shotgun (WGS) entry which is preliminary data.</text>
</comment>
<organism evidence="3 4">
    <name type="scientific">Dictyobacter formicarum</name>
    <dbReference type="NCBI Taxonomy" id="2778368"/>
    <lineage>
        <taxon>Bacteria</taxon>
        <taxon>Bacillati</taxon>
        <taxon>Chloroflexota</taxon>
        <taxon>Ktedonobacteria</taxon>
        <taxon>Ktedonobacterales</taxon>
        <taxon>Dictyobacteraceae</taxon>
        <taxon>Dictyobacter</taxon>
    </lineage>
</organism>
<dbReference type="Proteomes" id="UP000635565">
    <property type="component" value="Unassembled WGS sequence"/>
</dbReference>
<dbReference type="PANTHER" id="PTHR30231:SF37">
    <property type="entry name" value="EXODEOXYRIBONUCLEASE 10"/>
    <property type="match status" value="1"/>
</dbReference>
<protein>
    <submittedName>
        <fullName evidence="3">DNA polymerase III subunit epsilon</fullName>
    </submittedName>
</protein>
<keyword evidence="4" id="KW-1185">Reference proteome</keyword>
<dbReference type="InterPro" id="IPR012337">
    <property type="entry name" value="RNaseH-like_sf"/>
</dbReference>
<dbReference type="SMART" id="SM00479">
    <property type="entry name" value="EXOIII"/>
    <property type="match status" value="1"/>
</dbReference>
<dbReference type="InterPro" id="IPR036397">
    <property type="entry name" value="RNaseH_sf"/>
</dbReference>
<dbReference type="EMBL" id="BNJJ01000021">
    <property type="protein sequence ID" value="GHO88052.1"/>
    <property type="molecule type" value="Genomic_DNA"/>
</dbReference>
<dbReference type="SUPFAM" id="SSF53098">
    <property type="entry name" value="Ribonuclease H-like"/>
    <property type="match status" value="1"/>
</dbReference>
<dbReference type="InterPro" id="IPR013520">
    <property type="entry name" value="Ribonucl_H"/>
</dbReference>
<feature type="compositionally biased region" description="Basic and acidic residues" evidence="1">
    <location>
        <begin position="186"/>
        <end position="198"/>
    </location>
</feature>
<dbReference type="PANTHER" id="PTHR30231">
    <property type="entry name" value="DNA POLYMERASE III SUBUNIT EPSILON"/>
    <property type="match status" value="1"/>
</dbReference>
<evidence type="ECO:0000313" key="4">
    <source>
        <dbReference type="Proteomes" id="UP000635565"/>
    </source>
</evidence>
<name>A0ABQ3VP77_9CHLR</name>
<proteinExistence type="predicted"/>
<dbReference type="Gene3D" id="3.30.420.10">
    <property type="entry name" value="Ribonuclease H-like superfamily/Ribonuclease H"/>
    <property type="match status" value="1"/>
</dbReference>
<evidence type="ECO:0000256" key="1">
    <source>
        <dbReference type="SAM" id="MobiDB-lite"/>
    </source>
</evidence>